<dbReference type="WBParaSite" id="OFLC_0001528601-mRNA-1">
    <property type="protein sequence ID" value="OFLC_0001528601-mRNA-1"/>
    <property type="gene ID" value="OFLC_0001528601"/>
</dbReference>
<dbReference type="Proteomes" id="UP000267606">
    <property type="component" value="Unassembled WGS sequence"/>
</dbReference>
<evidence type="ECO:0000313" key="2">
    <source>
        <dbReference type="Proteomes" id="UP000267606"/>
    </source>
</evidence>
<keyword evidence="2" id="KW-1185">Reference proteome</keyword>
<dbReference type="EMBL" id="UZAJ01041866">
    <property type="protein sequence ID" value="VDP21121.1"/>
    <property type="molecule type" value="Genomic_DNA"/>
</dbReference>
<dbReference type="AlphaFoldDB" id="A0A183I6B3"/>
<dbReference type="STRING" id="387005.A0A183I6B3"/>
<reference evidence="3" key="1">
    <citation type="submission" date="2016-06" db="UniProtKB">
        <authorList>
            <consortium name="WormBaseParasite"/>
        </authorList>
    </citation>
    <scope>IDENTIFICATION</scope>
</reference>
<evidence type="ECO:0000313" key="3">
    <source>
        <dbReference type="WBParaSite" id="OFLC_0001528601-mRNA-1"/>
    </source>
</evidence>
<sequence>MQQYEDDIRMNIQHSRYQSQDTGADRLNSVGVGEFCELEMGSASSGNESDVYLASFAKDLEFNFDGREINDMLANFNVTDGENTDILHDQPFSDGVKDEFLQLPTEFNEISGGHNWLDVEQFLISEGVDLSSSSQSSNVSAVSVQQPLSLANDGVSFCDFSSSSTSHQLRS</sequence>
<accession>A0A183I6B3</accession>
<name>A0A183I6B3_9BILA</name>
<gene>
    <name evidence="1" type="ORF">OFLC_LOCUS15275</name>
</gene>
<evidence type="ECO:0000313" key="1">
    <source>
        <dbReference type="EMBL" id="VDP21121.1"/>
    </source>
</evidence>
<reference evidence="1 2" key="2">
    <citation type="submission" date="2018-11" db="EMBL/GenBank/DDBJ databases">
        <authorList>
            <consortium name="Pathogen Informatics"/>
        </authorList>
    </citation>
    <scope>NUCLEOTIDE SEQUENCE [LARGE SCALE GENOMIC DNA]</scope>
</reference>
<proteinExistence type="predicted"/>
<protein>
    <submittedName>
        <fullName evidence="3">Clathrin_bdg domain-containing protein</fullName>
    </submittedName>
</protein>
<organism evidence="3">
    <name type="scientific">Onchocerca flexuosa</name>
    <dbReference type="NCBI Taxonomy" id="387005"/>
    <lineage>
        <taxon>Eukaryota</taxon>
        <taxon>Metazoa</taxon>
        <taxon>Ecdysozoa</taxon>
        <taxon>Nematoda</taxon>
        <taxon>Chromadorea</taxon>
        <taxon>Rhabditida</taxon>
        <taxon>Spirurina</taxon>
        <taxon>Spiruromorpha</taxon>
        <taxon>Filarioidea</taxon>
        <taxon>Onchocercidae</taxon>
        <taxon>Onchocerca</taxon>
    </lineage>
</organism>